<feature type="region of interest" description="Disordered" evidence="1">
    <location>
        <begin position="121"/>
        <end position="165"/>
    </location>
</feature>
<reference evidence="3" key="1">
    <citation type="submission" date="2014-03" db="EMBL/GenBank/DDBJ databases">
        <title>The Genome Sequence of Puccinia striiformis f. sp. tritici PST-78.</title>
        <authorList>
            <consortium name="The Broad Institute Genome Sequencing Platform"/>
            <person name="Cuomo C."/>
            <person name="Hulbert S."/>
            <person name="Chen X."/>
            <person name="Walker B."/>
            <person name="Young S.K."/>
            <person name="Zeng Q."/>
            <person name="Gargeya S."/>
            <person name="Fitzgerald M."/>
            <person name="Haas B."/>
            <person name="Abouelleil A."/>
            <person name="Alvarado L."/>
            <person name="Arachchi H.M."/>
            <person name="Berlin A.M."/>
            <person name="Chapman S.B."/>
            <person name="Goldberg J."/>
            <person name="Griggs A."/>
            <person name="Gujja S."/>
            <person name="Hansen M."/>
            <person name="Howarth C."/>
            <person name="Imamovic A."/>
            <person name="Larimer J."/>
            <person name="McCowan C."/>
            <person name="Montmayeur A."/>
            <person name="Murphy C."/>
            <person name="Neiman D."/>
            <person name="Pearson M."/>
            <person name="Priest M."/>
            <person name="Roberts A."/>
            <person name="Saif S."/>
            <person name="Shea T."/>
            <person name="Sisk P."/>
            <person name="Sykes S."/>
            <person name="Wortman J."/>
            <person name="Nusbaum C."/>
            <person name="Birren B."/>
        </authorList>
    </citation>
    <scope>NUCLEOTIDE SEQUENCE [LARGE SCALE GENOMIC DNA]</scope>
    <source>
        <strain evidence="3">race PST-78</strain>
    </source>
</reference>
<gene>
    <name evidence="2" type="ORF">PSTG_18320</name>
</gene>
<dbReference type="EMBL" id="AJIL01002565">
    <property type="protein sequence ID" value="KNE88280.1"/>
    <property type="molecule type" value="Genomic_DNA"/>
</dbReference>
<dbReference type="AlphaFoldDB" id="A0A0L0UMT6"/>
<keyword evidence="3" id="KW-1185">Reference proteome</keyword>
<organism evidence="2 3">
    <name type="scientific">Puccinia striiformis f. sp. tritici PST-78</name>
    <dbReference type="NCBI Taxonomy" id="1165861"/>
    <lineage>
        <taxon>Eukaryota</taxon>
        <taxon>Fungi</taxon>
        <taxon>Dikarya</taxon>
        <taxon>Basidiomycota</taxon>
        <taxon>Pucciniomycotina</taxon>
        <taxon>Pucciniomycetes</taxon>
        <taxon>Pucciniales</taxon>
        <taxon>Pucciniaceae</taxon>
        <taxon>Puccinia</taxon>
    </lineage>
</organism>
<dbReference type="OrthoDB" id="10302672at2759"/>
<accession>A0A0L0UMT6</accession>
<name>A0A0L0UMT6_9BASI</name>
<feature type="compositionally biased region" description="Polar residues" evidence="1">
    <location>
        <begin position="34"/>
        <end position="47"/>
    </location>
</feature>
<evidence type="ECO:0000256" key="1">
    <source>
        <dbReference type="SAM" id="MobiDB-lite"/>
    </source>
</evidence>
<dbReference type="Proteomes" id="UP000054564">
    <property type="component" value="Unassembled WGS sequence"/>
</dbReference>
<protein>
    <submittedName>
        <fullName evidence="2">Uncharacterized protein</fullName>
    </submittedName>
</protein>
<comment type="caution">
    <text evidence="2">The sequence shown here is derived from an EMBL/GenBank/DDBJ whole genome shotgun (WGS) entry which is preliminary data.</text>
</comment>
<evidence type="ECO:0000313" key="2">
    <source>
        <dbReference type="EMBL" id="KNE88280.1"/>
    </source>
</evidence>
<feature type="compositionally biased region" description="Polar residues" evidence="1">
    <location>
        <begin position="126"/>
        <end position="165"/>
    </location>
</feature>
<evidence type="ECO:0000313" key="3">
    <source>
        <dbReference type="Proteomes" id="UP000054564"/>
    </source>
</evidence>
<sequence>MEARAKGDHKTAEALLRSLAALFPDTSDPREEIPTTTRSSVTTNGETTQKEAGPDTGSAGTIQKVGAVSYMAGEFPDHTYLGLPAFYDKNVKAMKGSIPLTIFDPIWQRIAAANHVEKNTVDKSGASRTPSGPGTTRASSQLYGTYTPSQSSQAGSRSIGTGATR</sequence>
<proteinExistence type="predicted"/>
<feature type="region of interest" description="Disordered" evidence="1">
    <location>
        <begin position="21"/>
        <end position="61"/>
    </location>
</feature>